<dbReference type="Proteomes" id="UP000830768">
    <property type="component" value="Chromosome 3"/>
</dbReference>
<protein>
    <submittedName>
        <fullName evidence="1">Uncharacterized protein</fullName>
    </submittedName>
</protein>
<keyword evidence="2" id="KW-1185">Reference proteome</keyword>
<dbReference type="EMBL" id="CP090032">
    <property type="protein sequence ID" value="UPK92989.1"/>
    <property type="molecule type" value="Genomic_DNA"/>
</dbReference>
<organism evidence="1 2">
    <name type="scientific">Fusarium solani subsp. cucurbitae</name>
    <name type="common">Neocosmosporum cucurbitae</name>
    <dbReference type="NCBI Taxonomy" id="2747967"/>
    <lineage>
        <taxon>Eukaryota</taxon>
        <taxon>Fungi</taxon>
        <taxon>Dikarya</taxon>
        <taxon>Ascomycota</taxon>
        <taxon>Pezizomycotina</taxon>
        <taxon>Sordariomycetes</taxon>
        <taxon>Hypocreomycetidae</taxon>
        <taxon>Hypocreales</taxon>
        <taxon>Nectriaceae</taxon>
        <taxon>Fusarium</taxon>
        <taxon>Fusarium solani species complex</taxon>
    </lineage>
</organism>
<accession>A0ACD3YVH4</accession>
<name>A0ACD3YVH4_FUSSC</name>
<sequence>MHLFTAFLGLTGLAQASSQDRPKSYEYIVVGSGPGGGPLAANLARSGHSVLLIDAGDDQFGNENSHMVYNNTPAINDPLTRWDFFVSRDTPEIDAQYEFTTWRQADGEFYVGLDPPEGAKRLGIYYPRAGTIGGCAMHNAASLALPADADWTDIVAITGDQDWSVENMRKHFIRLERCNYIQNGSDPSHGFTGYLDTSQANHDWALNRSDLTTLASYFSNSLGGLETGKSLYELLGRDINANDPNRDEFVGVITPHTHSRNGQSLYAADPRHKPQSKGVKGQAFATREVIIAGGVFNSPQILKLSGIGPASELRRFGIPVVKHLPGVGTNIKDNYEAILYGTFAKPVTGFFDFFYKTALALRGRDLQFYCGSMNFIGFWPGMPGWNKNEFECGAMQLHPRNVNGTVKLRSANPRDVPEIHLGFFQEGNDSDLESMAEGINFVRSLFNNLTNNIFTELRPCAPGVECTNTWQNDYIRAQTHSHHAVGSCAIGADDDPMAVLDSKFRVRGVRNLRVVDGSAFPVQPGAVPSLSTFVIGEKAFQDIISGV</sequence>
<proteinExistence type="predicted"/>
<reference evidence="1" key="1">
    <citation type="submission" date="2021-11" db="EMBL/GenBank/DDBJ databases">
        <title>Fusarium solani-melongenae Genome sequencing and assembly.</title>
        <authorList>
            <person name="Xie S."/>
            <person name="Huang L."/>
            <person name="Zhang X."/>
        </authorList>
    </citation>
    <scope>NUCLEOTIDE SEQUENCE</scope>
    <source>
        <strain evidence="1">CRI 24-3</strain>
    </source>
</reference>
<gene>
    <name evidence="1" type="ORF">LCI18_003924</name>
</gene>
<evidence type="ECO:0000313" key="1">
    <source>
        <dbReference type="EMBL" id="UPK92989.1"/>
    </source>
</evidence>
<evidence type="ECO:0000313" key="2">
    <source>
        <dbReference type="Proteomes" id="UP000830768"/>
    </source>
</evidence>